<dbReference type="PRINTS" id="PR00509">
    <property type="entry name" value="PGMPMM"/>
</dbReference>
<comment type="similarity">
    <text evidence="2">Belongs to the phosphohexose mutase family.</text>
</comment>
<keyword evidence="6" id="KW-0413">Isomerase</keyword>
<dbReference type="InterPro" id="IPR016066">
    <property type="entry name" value="A-D-PHexomutase_CS"/>
</dbReference>
<dbReference type="PANTHER" id="PTHR43771">
    <property type="entry name" value="PHOSPHOMANNOMUTASE"/>
    <property type="match status" value="1"/>
</dbReference>
<organism evidence="8">
    <name type="scientific">marine metagenome</name>
    <dbReference type="NCBI Taxonomy" id="408172"/>
    <lineage>
        <taxon>unclassified sequences</taxon>
        <taxon>metagenomes</taxon>
        <taxon>ecological metagenomes</taxon>
    </lineage>
</organism>
<dbReference type="GO" id="GO:0005975">
    <property type="term" value="P:carbohydrate metabolic process"/>
    <property type="evidence" value="ECO:0007669"/>
    <property type="project" value="InterPro"/>
</dbReference>
<feature type="non-terminal residue" evidence="8">
    <location>
        <position position="276"/>
    </location>
</feature>
<dbReference type="InterPro" id="IPR005844">
    <property type="entry name" value="A-D-PHexomutase_a/b/a-I"/>
</dbReference>
<evidence type="ECO:0000256" key="2">
    <source>
        <dbReference type="ARBA" id="ARBA00010231"/>
    </source>
</evidence>
<feature type="domain" description="Alpha-D-phosphohexomutase alpha/beta/alpha" evidence="7">
    <location>
        <begin position="25"/>
        <end position="151"/>
    </location>
</feature>
<keyword evidence="3" id="KW-0597">Phosphoprotein</keyword>
<reference evidence="8" key="1">
    <citation type="submission" date="2018-05" db="EMBL/GenBank/DDBJ databases">
        <authorList>
            <person name="Lanie J.A."/>
            <person name="Ng W.-L."/>
            <person name="Kazmierczak K.M."/>
            <person name="Andrzejewski T.M."/>
            <person name="Davidsen T.M."/>
            <person name="Wayne K.J."/>
            <person name="Tettelin H."/>
            <person name="Glass J.I."/>
            <person name="Rusch D."/>
            <person name="Podicherti R."/>
            <person name="Tsui H.-C.T."/>
            <person name="Winkler M.E."/>
        </authorList>
    </citation>
    <scope>NUCLEOTIDE SEQUENCE</scope>
</reference>
<proteinExistence type="inferred from homology"/>
<name>A0A382SEE3_9ZZZZ</name>
<dbReference type="GO" id="GO:0000287">
    <property type="term" value="F:magnesium ion binding"/>
    <property type="evidence" value="ECO:0007669"/>
    <property type="project" value="InterPro"/>
</dbReference>
<evidence type="ECO:0000313" key="8">
    <source>
        <dbReference type="EMBL" id="SVD07271.1"/>
    </source>
</evidence>
<evidence type="ECO:0000256" key="3">
    <source>
        <dbReference type="ARBA" id="ARBA00022553"/>
    </source>
</evidence>
<evidence type="ECO:0000256" key="1">
    <source>
        <dbReference type="ARBA" id="ARBA00001946"/>
    </source>
</evidence>
<dbReference type="AlphaFoldDB" id="A0A382SEE3"/>
<comment type="cofactor">
    <cofactor evidence="1">
        <name>Mg(2+)</name>
        <dbReference type="ChEBI" id="CHEBI:18420"/>
    </cofactor>
</comment>
<feature type="non-terminal residue" evidence="8">
    <location>
        <position position="1"/>
    </location>
</feature>
<dbReference type="PANTHER" id="PTHR43771:SF1">
    <property type="entry name" value="PHOSPHOMANNOMUTASE"/>
    <property type="match status" value="1"/>
</dbReference>
<protein>
    <recommendedName>
        <fullName evidence="7">Alpha-D-phosphohexomutase alpha/beta/alpha domain-containing protein</fullName>
    </recommendedName>
</protein>
<keyword evidence="5" id="KW-0460">Magnesium</keyword>
<sequence length="276" mass="29776">VRNYSRNGKLGVCDFGESTVTETGAFRLGDIRGLYPEEINEDFVRSFAHAYVGHHSLSGRIATGRDMRQSSASLHEALNEVLASIGIEVLDMGACPTELGYFASGQPDVNAAIIVTASHNPSRFNGLKCVLSDGTAMTRNAVGKVAALMQSGYKHGSSEGSIRTVDLHSAFVIELQSRFHTDELQQEMLALNGLNGTALTLAEAIADEFSLPVTWFREGPGPIPQQGTDPSDPLLAGEMKANMSTGDYLLGFAWDGDCDRFVCFDDEGNLVPTYYL</sequence>
<evidence type="ECO:0000259" key="7">
    <source>
        <dbReference type="Pfam" id="PF02878"/>
    </source>
</evidence>
<dbReference type="GO" id="GO:0016868">
    <property type="term" value="F:intramolecular phosphotransferase activity"/>
    <property type="evidence" value="ECO:0007669"/>
    <property type="project" value="InterPro"/>
</dbReference>
<dbReference type="PROSITE" id="PS00710">
    <property type="entry name" value="PGM_PMM"/>
    <property type="match status" value="1"/>
</dbReference>
<accession>A0A382SEE3</accession>
<gene>
    <name evidence="8" type="ORF">METZ01_LOCUS360125</name>
</gene>
<dbReference type="InterPro" id="IPR005841">
    <property type="entry name" value="Alpha-D-phosphohexomutase_SF"/>
</dbReference>
<dbReference type="SUPFAM" id="SSF53738">
    <property type="entry name" value="Phosphoglucomutase, first 3 domains"/>
    <property type="match status" value="2"/>
</dbReference>
<dbReference type="Gene3D" id="3.40.120.10">
    <property type="entry name" value="Alpha-D-Glucose-1,6-Bisphosphate, subunit A, domain 3"/>
    <property type="match status" value="2"/>
</dbReference>
<dbReference type="EMBL" id="UINC01127867">
    <property type="protein sequence ID" value="SVD07271.1"/>
    <property type="molecule type" value="Genomic_DNA"/>
</dbReference>
<dbReference type="InterPro" id="IPR016055">
    <property type="entry name" value="A-D-PHexomutase_a/b/a-I/II/III"/>
</dbReference>
<evidence type="ECO:0000256" key="5">
    <source>
        <dbReference type="ARBA" id="ARBA00022842"/>
    </source>
</evidence>
<keyword evidence="4" id="KW-0479">Metal-binding</keyword>
<evidence type="ECO:0000256" key="6">
    <source>
        <dbReference type="ARBA" id="ARBA00023235"/>
    </source>
</evidence>
<evidence type="ECO:0000256" key="4">
    <source>
        <dbReference type="ARBA" id="ARBA00022723"/>
    </source>
</evidence>
<dbReference type="Pfam" id="PF02878">
    <property type="entry name" value="PGM_PMM_I"/>
    <property type="match status" value="1"/>
</dbReference>